<keyword evidence="3 10" id="KW-0808">Transferase</keyword>
<evidence type="ECO:0000256" key="2">
    <source>
        <dbReference type="ARBA" id="ARBA00022603"/>
    </source>
</evidence>
<evidence type="ECO:0000256" key="9">
    <source>
        <dbReference type="ARBA" id="ARBA00074266"/>
    </source>
</evidence>
<feature type="compositionally biased region" description="Acidic residues" evidence="11">
    <location>
        <begin position="106"/>
        <end position="120"/>
    </location>
</feature>
<dbReference type="InterPro" id="IPR042296">
    <property type="entry name" value="tRNA_met_Trm1_C"/>
</dbReference>
<evidence type="ECO:0000256" key="5">
    <source>
        <dbReference type="ARBA" id="ARBA00022694"/>
    </source>
</evidence>
<dbReference type="CDD" id="cd02440">
    <property type="entry name" value="AdoMet_MTases"/>
    <property type="match status" value="1"/>
</dbReference>
<accession>A0A1B6IAC8</accession>
<feature type="region of interest" description="Disordered" evidence="11">
    <location>
        <begin position="1"/>
        <end position="214"/>
    </location>
</feature>
<organism evidence="12">
    <name type="scientific">Homalodisca liturata</name>
    <dbReference type="NCBI Taxonomy" id="320908"/>
    <lineage>
        <taxon>Eukaryota</taxon>
        <taxon>Metazoa</taxon>
        <taxon>Ecdysozoa</taxon>
        <taxon>Arthropoda</taxon>
        <taxon>Hexapoda</taxon>
        <taxon>Insecta</taxon>
        <taxon>Pterygota</taxon>
        <taxon>Neoptera</taxon>
        <taxon>Paraneoptera</taxon>
        <taxon>Hemiptera</taxon>
        <taxon>Auchenorrhyncha</taxon>
        <taxon>Membracoidea</taxon>
        <taxon>Cicadellidae</taxon>
        <taxon>Cicadellinae</taxon>
        <taxon>Proconiini</taxon>
        <taxon>Homalodisca</taxon>
    </lineage>
</organism>
<feature type="compositionally biased region" description="Polar residues" evidence="11">
    <location>
        <begin position="361"/>
        <end position="375"/>
    </location>
</feature>
<comment type="catalytic activity">
    <reaction evidence="8">
        <text>guanosine(26) in tRNA + 2 S-adenosyl-L-methionine = N(2)-dimethylguanosine(26) in tRNA + 2 S-adenosyl-L-homocysteine + 2 H(+)</text>
        <dbReference type="Rhea" id="RHEA:43140"/>
        <dbReference type="Rhea" id="RHEA-COMP:10359"/>
        <dbReference type="Rhea" id="RHEA-COMP:10360"/>
        <dbReference type="ChEBI" id="CHEBI:15378"/>
        <dbReference type="ChEBI" id="CHEBI:57856"/>
        <dbReference type="ChEBI" id="CHEBI:59789"/>
        <dbReference type="ChEBI" id="CHEBI:74269"/>
        <dbReference type="ChEBI" id="CHEBI:74513"/>
        <dbReference type="EC" id="2.1.1.216"/>
    </reaction>
</comment>
<dbReference type="InterPro" id="IPR029063">
    <property type="entry name" value="SAM-dependent_MTases_sf"/>
</dbReference>
<dbReference type="NCBIfam" id="TIGR00308">
    <property type="entry name" value="TRM1"/>
    <property type="match status" value="1"/>
</dbReference>
<evidence type="ECO:0000256" key="7">
    <source>
        <dbReference type="ARBA" id="ARBA00039099"/>
    </source>
</evidence>
<dbReference type="SUPFAM" id="SSF53335">
    <property type="entry name" value="S-adenosyl-L-methionine-dependent methyltransferases"/>
    <property type="match status" value="1"/>
</dbReference>
<dbReference type="GO" id="GO:0000049">
    <property type="term" value="F:tRNA binding"/>
    <property type="evidence" value="ECO:0007669"/>
    <property type="project" value="UniProtKB-UniRule"/>
</dbReference>
<evidence type="ECO:0000256" key="8">
    <source>
        <dbReference type="ARBA" id="ARBA00051897"/>
    </source>
</evidence>
<proteinExistence type="inferred from homology"/>
<keyword evidence="2 10" id="KW-0489">Methyltransferase</keyword>
<dbReference type="PANTHER" id="PTHR10631">
    <property type="entry name" value="N 2 ,N 2 -DIMETHYLGUANOSINE TRNA METHYLTRANSFERASE"/>
    <property type="match status" value="1"/>
</dbReference>
<keyword evidence="5 10" id="KW-0819">tRNA processing</keyword>
<keyword evidence="4 10" id="KW-0949">S-adenosyl-L-methionine</keyword>
<evidence type="ECO:0000313" key="12">
    <source>
        <dbReference type="EMBL" id="JAS83896.1"/>
    </source>
</evidence>
<dbReference type="GO" id="GO:0002940">
    <property type="term" value="P:tRNA N2-guanine methylation"/>
    <property type="evidence" value="ECO:0007669"/>
    <property type="project" value="TreeGrafter"/>
</dbReference>
<feature type="compositionally biased region" description="Basic and acidic residues" evidence="11">
    <location>
        <begin position="130"/>
        <end position="141"/>
    </location>
</feature>
<feature type="region of interest" description="Disordered" evidence="11">
    <location>
        <begin position="335"/>
        <end position="418"/>
    </location>
</feature>
<dbReference type="AlphaFoldDB" id="A0A1B6IAC8"/>
<name>A0A1B6IAC8_9HEMI</name>
<feature type="compositionally biased region" description="Basic and acidic residues" evidence="11">
    <location>
        <begin position="395"/>
        <end position="411"/>
    </location>
</feature>
<gene>
    <name evidence="12" type="ORF">g.17409</name>
</gene>
<dbReference type="Gene3D" id="3.40.50.150">
    <property type="entry name" value="Vaccinia Virus protein VP39"/>
    <property type="match status" value="1"/>
</dbReference>
<keyword evidence="6 10" id="KW-0694">RNA-binding</keyword>
<reference evidence="12" key="1">
    <citation type="submission" date="2015-11" db="EMBL/GenBank/DDBJ databases">
        <title>De novo transcriptome assembly of four potential Pierce s Disease insect vectors from Arizona vineyards.</title>
        <authorList>
            <person name="Tassone E.E."/>
        </authorList>
    </citation>
    <scope>NUCLEOTIDE SEQUENCE</scope>
</reference>
<feature type="compositionally biased region" description="Low complexity" evidence="11">
    <location>
        <begin position="65"/>
        <end position="78"/>
    </location>
</feature>
<evidence type="ECO:0000256" key="4">
    <source>
        <dbReference type="ARBA" id="ARBA00022691"/>
    </source>
</evidence>
<dbReference type="InterPro" id="IPR002905">
    <property type="entry name" value="Trm1"/>
</dbReference>
<feature type="compositionally biased region" description="Basic and acidic residues" evidence="11">
    <location>
        <begin position="46"/>
        <end position="59"/>
    </location>
</feature>
<dbReference type="Gene3D" id="3.30.56.70">
    <property type="entry name" value="N2,N2-dimethylguanosine tRNA methyltransferase, C-terminal domain"/>
    <property type="match status" value="1"/>
</dbReference>
<evidence type="ECO:0000256" key="11">
    <source>
        <dbReference type="SAM" id="MobiDB-lite"/>
    </source>
</evidence>
<feature type="region of interest" description="Disordered" evidence="11">
    <location>
        <begin position="468"/>
        <end position="498"/>
    </location>
</feature>
<evidence type="ECO:0000256" key="10">
    <source>
        <dbReference type="PROSITE-ProRule" id="PRU00958"/>
    </source>
</evidence>
<dbReference type="GO" id="GO:0160104">
    <property type="term" value="F:tRNA (guanine(26)-N2)-dimethyltransferase activity"/>
    <property type="evidence" value="ECO:0007669"/>
    <property type="project" value="UniProtKB-EC"/>
</dbReference>
<sequence length="979" mass="108217">MENNHRLENSEDQELSESSKHYQECDRTSPLHHDNLQSDSAATQDSEPKRELDTQHEDGSPAPGPSDSPTLAEKNGYNENEESENCNEEAAVSLLGNEIDQNHEEEPMETNEECGIEEDNDQRMSDSQLENDKLFAEKADLDNINTEVEDGDGIKNSDEYMEDEREGISPTMDRSSCVGNSTEQSQEVEDNEKDKIGIDEKCLPVPSTPEIGEEINKTTKVSKVTESAFQKLASLGVITEEKPFVDTKENVLKKLASRSGISITPAGGASSSLNSSILITRTKPKHKPGPKSAMLKQKAKKIKIDLTKESTDIDKDFNSLISFLSTAAKAEEISDQLDTVPKHSSNTEIDDADDIEVDPNLNINDSCVNQDQNESSGREVNVSVVDNQSLQDMDGESHDESKSFSHSSEHPDDSDDKITTTISKVKNVIEEGSAEILLSATKNVFYNKVQEFNRDMSIAALTVFSEMHQQDPRTRNRGKKRKAAANSETLVDDSDPSEENVFEAGKKCENGITILEALSATGLRSIRYAREIPGVKEVIANDLSEDAVEAIKKNLEHNGVQDLVTTSRSDASMLMYQRQANQEWYDAIDLDPYGCPSRFLDSAVQAVRDGGLLLVTCTDMAVLAGNSPETCYVKYGAISIRSPACHEMALRIALQCIESHANRYGRYIVPLVSFSADFYIRLIVQVYTSPVTCKRTTSKLSMVYQCAGCHTHTLQPLGLASQSGTSTQPKFHLGHGPPVNTNCFHCNYKHHMGGPIWSAPMYNAKFLESMLKVVENGRFTTSKRMQGMLEVIREELPEVPLYYTISGLCTKLHCQAIPLIDIRSAILNTGYRVSSSHAAPTAIKTNAPSKIIWDIMRCWVHMNPVSQKRLVTGSVAAAIILEPPNLIANFDIHPKARPSSSMRKLLRYQPNPEKNWGPGMRARCNNADEAADDRRRANQNKNKNKKHIDIIEVVTIDDEDDNTSGGGCTVDIAATSTST</sequence>
<dbReference type="Pfam" id="PF02005">
    <property type="entry name" value="TRM"/>
    <property type="match status" value="1"/>
</dbReference>
<feature type="compositionally biased region" description="Polar residues" evidence="11">
    <location>
        <begin position="269"/>
        <end position="279"/>
    </location>
</feature>
<keyword evidence="1 10" id="KW-0820">tRNA-binding</keyword>
<feature type="compositionally biased region" description="Basic and acidic residues" evidence="11">
    <location>
        <begin position="17"/>
        <end position="36"/>
    </location>
</feature>
<feature type="compositionally biased region" description="Polar residues" evidence="11">
    <location>
        <begin position="172"/>
        <end position="185"/>
    </location>
</feature>
<evidence type="ECO:0000256" key="1">
    <source>
        <dbReference type="ARBA" id="ARBA00022555"/>
    </source>
</evidence>
<dbReference type="EC" id="2.1.1.216" evidence="7"/>
<feature type="compositionally biased region" description="Basic and acidic residues" evidence="11">
    <location>
        <begin position="192"/>
        <end position="202"/>
    </location>
</feature>
<evidence type="ECO:0000256" key="6">
    <source>
        <dbReference type="ARBA" id="ARBA00022884"/>
    </source>
</evidence>
<dbReference type="PANTHER" id="PTHR10631:SF3">
    <property type="entry name" value="TRNA (GUANINE(26)-N(2))-DIMETHYLTRANSFERASE"/>
    <property type="match status" value="1"/>
</dbReference>
<dbReference type="PROSITE" id="PS51626">
    <property type="entry name" value="SAM_MT_TRM1"/>
    <property type="match status" value="1"/>
</dbReference>
<feature type="compositionally biased region" description="Acidic residues" evidence="11">
    <location>
        <begin position="348"/>
        <end position="357"/>
    </location>
</feature>
<protein>
    <recommendedName>
        <fullName evidence="9">tRNA (guanine(26)-N(2))-dimethyltransferase</fullName>
        <ecNumber evidence="7">2.1.1.216</ecNumber>
    </recommendedName>
</protein>
<feature type="region of interest" description="Disordered" evidence="11">
    <location>
        <begin position="259"/>
        <end position="297"/>
    </location>
</feature>
<dbReference type="GO" id="GO:0005634">
    <property type="term" value="C:nucleus"/>
    <property type="evidence" value="ECO:0007669"/>
    <property type="project" value="TreeGrafter"/>
</dbReference>
<dbReference type="FunFam" id="3.30.56.70:FF:000001">
    <property type="entry name" value="tRNA (guanine(26)-N(2))-dimethyltransferase"/>
    <property type="match status" value="1"/>
</dbReference>
<dbReference type="EMBL" id="GECU01023810">
    <property type="protein sequence ID" value="JAS83896.1"/>
    <property type="molecule type" value="Transcribed_RNA"/>
</dbReference>
<comment type="similarity">
    <text evidence="10">Belongs to the class I-like SAM-binding methyltransferase superfamily. Trm1 family.</text>
</comment>
<evidence type="ECO:0000256" key="3">
    <source>
        <dbReference type="ARBA" id="ARBA00022679"/>
    </source>
</evidence>